<dbReference type="Proteomes" id="UP001166286">
    <property type="component" value="Unassembled WGS sequence"/>
</dbReference>
<feature type="compositionally biased region" description="Basic and acidic residues" evidence="1">
    <location>
        <begin position="25"/>
        <end position="40"/>
    </location>
</feature>
<organism evidence="2 3">
    <name type="scientific">Cladonia borealis</name>
    <dbReference type="NCBI Taxonomy" id="184061"/>
    <lineage>
        <taxon>Eukaryota</taxon>
        <taxon>Fungi</taxon>
        <taxon>Dikarya</taxon>
        <taxon>Ascomycota</taxon>
        <taxon>Pezizomycotina</taxon>
        <taxon>Lecanoromycetes</taxon>
        <taxon>OSLEUM clade</taxon>
        <taxon>Lecanoromycetidae</taxon>
        <taxon>Lecanorales</taxon>
        <taxon>Lecanorineae</taxon>
        <taxon>Cladoniaceae</taxon>
        <taxon>Cladonia</taxon>
    </lineage>
</organism>
<feature type="compositionally biased region" description="Polar residues" evidence="1">
    <location>
        <begin position="503"/>
        <end position="525"/>
    </location>
</feature>
<feature type="region of interest" description="Disordered" evidence="1">
    <location>
        <begin position="449"/>
        <end position="477"/>
    </location>
</feature>
<reference evidence="2" key="1">
    <citation type="submission" date="2023-03" db="EMBL/GenBank/DDBJ databases">
        <title>Complete genome of Cladonia borealis.</title>
        <authorList>
            <person name="Park H."/>
        </authorList>
    </citation>
    <scope>NUCLEOTIDE SEQUENCE</scope>
    <source>
        <strain evidence="2">ANT050790</strain>
    </source>
</reference>
<feature type="compositionally biased region" description="Basic residues" evidence="1">
    <location>
        <begin position="190"/>
        <end position="227"/>
    </location>
</feature>
<name>A0AA39QS89_9LECA</name>
<gene>
    <name evidence="2" type="ORF">JMJ35_009309</name>
</gene>
<sequence>MSTTRSPSVNGLETPTTSVPDSDENISKDIFNARDHHQHQTEAPPLDMAIQAATPTQNMSQPPPSTKRWTWEVVSDEDGRPSKKRRQTSPIIDPEALTSQGIRTRRMAKKGKEGTATPPEQPVEPTPKTKKRRRASINIQRADEGVALKRVKMANRPEQSREKKKAPPVTQPLARPKTKIARPIKEQKKPRLTKPKTKVTRIAKKNKIQRPLKSKAKLAQARRRVRIARSPSQGDQTSSDDWQEDTFSENNEADHYRRVGTGLEIGNCSSTLNSFRKVFSLGSIWPDCNANDVQNVLQRPNEAQAIREEAPQVPSRRTREGPARVLTLHDIIPSKAKITKKMADRMAQHDRILERKIREEEQRIAALTRDEQGVGEVERMYAALAREMQSAPTAVAMQHDREAQEEESSHENAFDISNVIPGRSEIGFREKSAQSFAINMSGALLAPDQNSLDESIGQPAAQDGDMPNEEAVQEFRGQGQELHDIEERNNPVPYHESPPKSPIQENRQHATGIQVIDISSNASESSADEMDRNSTINGFARHDGYSSDDEVERDPARRDLAAYGKYMEEHDVEGDDEDEGEEEGNEPEDGDSEWEREEDLSSSDDVVDEEGFIPGRYAGEKARRPLLLRKMNNQMVKDQDLASELST</sequence>
<feature type="region of interest" description="Disordered" evidence="1">
    <location>
        <begin position="489"/>
        <end position="647"/>
    </location>
</feature>
<dbReference type="EMBL" id="JAFEKC020000021">
    <property type="protein sequence ID" value="KAK0508225.1"/>
    <property type="molecule type" value="Genomic_DNA"/>
</dbReference>
<comment type="caution">
    <text evidence="2">The sequence shown here is derived from an EMBL/GenBank/DDBJ whole genome shotgun (WGS) entry which is preliminary data.</text>
</comment>
<feature type="compositionally biased region" description="Acidic residues" evidence="1">
    <location>
        <begin position="570"/>
        <end position="611"/>
    </location>
</feature>
<proteinExistence type="predicted"/>
<feature type="region of interest" description="Disordered" evidence="1">
    <location>
        <begin position="1"/>
        <end position="253"/>
    </location>
</feature>
<protein>
    <submittedName>
        <fullName evidence="2">Uncharacterized protein</fullName>
    </submittedName>
</protein>
<feature type="compositionally biased region" description="Polar residues" evidence="1">
    <location>
        <begin position="230"/>
        <end position="240"/>
    </location>
</feature>
<accession>A0AA39QS89</accession>
<evidence type="ECO:0000313" key="2">
    <source>
        <dbReference type="EMBL" id="KAK0508225.1"/>
    </source>
</evidence>
<feature type="compositionally biased region" description="Polar residues" evidence="1">
    <location>
        <begin position="1"/>
        <end position="20"/>
    </location>
</feature>
<keyword evidence="3" id="KW-1185">Reference proteome</keyword>
<evidence type="ECO:0000313" key="3">
    <source>
        <dbReference type="Proteomes" id="UP001166286"/>
    </source>
</evidence>
<dbReference type="AlphaFoldDB" id="A0AA39QS89"/>
<evidence type="ECO:0000256" key="1">
    <source>
        <dbReference type="SAM" id="MobiDB-lite"/>
    </source>
</evidence>